<dbReference type="InterPro" id="IPR008335">
    <property type="entry name" value="Mopterin_OxRdtase_euk"/>
</dbReference>
<dbReference type="Gene3D" id="2.60.40.650">
    <property type="match status" value="1"/>
</dbReference>
<dbReference type="OrthoDB" id="9795587at2"/>
<evidence type="ECO:0000256" key="3">
    <source>
        <dbReference type="ARBA" id="ARBA00022723"/>
    </source>
</evidence>
<sequence length="447" mass="48783">MKITKFPRSINNDHQKDIVLSQADLAKPVKTSETPNKELDRRKFMQTSFLALATTPVMALADESVKNDFPAWSTTLGKGLNEYGQPSKFEAGTKRGIAKAYGDLAPGTGSARTPIEKLEGIITPSGLHFDRSHNGTPEIDPSKHQLSIYGLVDKPLNFSVENLLRYPMISRTYFVECAGNSAANIIAPQPIQATAGTLHGLISCSDWTGIPLSVLLKEAGVNPAGKWIVAEGADAAGMSRSFPMEKAMDNAMIALYQNGERVRPEQGYPMRLLLPGWEGNMNVKWLRSLKVTAGPTHTKDETSKYTDPLPNGKARQFTFELGVKSIITKPSGMMKLPSKGLYEISGIAWSGAGKVARVELSTNGGKDWFDAELDGPSQAFCLVRFRAPWTWNGEPAFLQSRAIDEHGNVQPTRAAYKANNAVDGRYHNNTIVTWAVLADGSVQNAYL</sequence>
<comment type="cofactor">
    <cofactor evidence="1">
        <name>Mo-molybdopterin</name>
        <dbReference type="ChEBI" id="CHEBI:71302"/>
    </cofactor>
</comment>
<dbReference type="PANTHER" id="PTHR19372">
    <property type="entry name" value="SULFITE REDUCTASE"/>
    <property type="match status" value="1"/>
</dbReference>
<dbReference type="InterPro" id="IPR036374">
    <property type="entry name" value="OxRdtase_Mopterin-bd_sf"/>
</dbReference>
<dbReference type="InterPro" id="IPR005066">
    <property type="entry name" value="MoCF_OxRdtse_dimer"/>
</dbReference>
<dbReference type="SUPFAM" id="SSF81296">
    <property type="entry name" value="E set domains"/>
    <property type="match status" value="1"/>
</dbReference>
<accession>A0A1W1Z049</accession>
<dbReference type="Proteomes" id="UP000192708">
    <property type="component" value="Unassembled WGS sequence"/>
</dbReference>
<dbReference type="GO" id="GO:0006790">
    <property type="term" value="P:sulfur compound metabolic process"/>
    <property type="evidence" value="ECO:0007669"/>
    <property type="project" value="TreeGrafter"/>
</dbReference>
<dbReference type="AlphaFoldDB" id="A0A1W1Z049"/>
<dbReference type="InterPro" id="IPR030835">
    <property type="entry name" value="Sulfite_DH_SoxC"/>
</dbReference>
<dbReference type="PANTHER" id="PTHR19372:SF7">
    <property type="entry name" value="SULFITE OXIDASE, MITOCHONDRIAL"/>
    <property type="match status" value="1"/>
</dbReference>
<dbReference type="PRINTS" id="PR00407">
    <property type="entry name" value="EUMOPTERIN"/>
</dbReference>
<dbReference type="Gene3D" id="3.90.420.10">
    <property type="entry name" value="Oxidoreductase, molybdopterin-binding domain"/>
    <property type="match status" value="1"/>
</dbReference>
<evidence type="ECO:0000313" key="7">
    <source>
        <dbReference type="EMBL" id="SMC41764.1"/>
    </source>
</evidence>
<dbReference type="FunFam" id="3.90.420.10:FF:000006">
    <property type="entry name" value="Sulfur dehydrogenase subunit SoxC"/>
    <property type="match status" value="1"/>
</dbReference>
<evidence type="ECO:0000256" key="4">
    <source>
        <dbReference type="ARBA" id="ARBA00023002"/>
    </source>
</evidence>
<dbReference type="Pfam" id="PF03404">
    <property type="entry name" value="Mo-co_dimer"/>
    <property type="match status" value="1"/>
</dbReference>
<dbReference type="GO" id="GO:0030151">
    <property type="term" value="F:molybdenum ion binding"/>
    <property type="evidence" value="ECO:0007669"/>
    <property type="project" value="InterPro"/>
</dbReference>
<dbReference type="NCBIfam" id="TIGR04555">
    <property type="entry name" value="sulfite_DH_soxC"/>
    <property type="match status" value="1"/>
</dbReference>
<keyword evidence="3" id="KW-0479">Metal-binding</keyword>
<protein>
    <submittedName>
        <fullName evidence="7">Sulfane dehydrogenase subunit SoxC</fullName>
    </submittedName>
</protein>
<organism evidence="7 8">
    <name type="scientific">Polynucleobacter kasalickyi</name>
    <dbReference type="NCBI Taxonomy" id="1938817"/>
    <lineage>
        <taxon>Bacteria</taxon>
        <taxon>Pseudomonadati</taxon>
        <taxon>Pseudomonadota</taxon>
        <taxon>Betaproteobacteria</taxon>
        <taxon>Burkholderiales</taxon>
        <taxon>Burkholderiaceae</taxon>
        <taxon>Polynucleobacter</taxon>
    </lineage>
</organism>
<evidence type="ECO:0000256" key="1">
    <source>
        <dbReference type="ARBA" id="ARBA00001924"/>
    </source>
</evidence>
<evidence type="ECO:0000259" key="6">
    <source>
        <dbReference type="Pfam" id="PF03404"/>
    </source>
</evidence>
<evidence type="ECO:0000256" key="2">
    <source>
        <dbReference type="ARBA" id="ARBA00022505"/>
    </source>
</evidence>
<dbReference type="InterPro" id="IPR014756">
    <property type="entry name" value="Ig_E-set"/>
</dbReference>
<keyword evidence="2" id="KW-0500">Molybdenum</keyword>
<gene>
    <name evidence="7" type="ORF">SAMN06296008_10453</name>
</gene>
<evidence type="ECO:0000259" key="5">
    <source>
        <dbReference type="Pfam" id="PF00174"/>
    </source>
</evidence>
<dbReference type="GO" id="GO:0008482">
    <property type="term" value="F:sulfite oxidase activity"/>
    <property type="evidence" value="ECO:0007669"/>
    <property type="project" value="TreeGrafter"/>
</dbReference>
<dbReference type="RefSeq" id="WP_084283028.1">
    <property type="nucleotide sequence ID" value="NZ_FWXJ01000004.1"/>
</dbReference>
<dbReference type="InterPro" id="IPR000572">
    <property type="entry name" value="OxRdtase_Mopterin-bd_dom"/>
</dbReference>
<proteinExistence type="predicted"/>
<keyword evidence="8" id="KW-1185">Reference proteome</keyword>
<feature type="domain" description="Moybdenum cofactor oxidoreductase dimerisation" evidence="6">
    <location>
        <begin position="317"/>
        <end position="431"/>
    </location>
</feature>
<dbReference type="GO" id="GO:0020037">
    <property type="term" value="F:heme binding"/>
    <property type="evidence" value="ECO:0007669"/>
    <property type="project" value="TreeGrafter"/>
</dbReference>
<keyword evidence="4" id="KW-0560">Oxidoreductase</keyword>
<dbReference type="SUPFAM" id="SSF56524">
    <property type="entry name" value="Oxidoreductase molybdopterin-binding domain"/>
    <property type="match status" value="1"/>
</dbReference>
<reference evidence="7 8" key="1">
    <citation type="submission" date="2017-04" db="EMBL/GenBank/DDBJ databases">
        <authorList>
            <person name="Afonso C.L."/>
            <person name="Miller P.J."/>
            <person name="Scott M.A."/>
            <person name="Spackman E."/>
            <person name="Goraichik I."/>
            <person name="Dimitrov K.M."/>
            <person name="Suarez D.L."/>
            <person name="Swayne D.E."/>
        </authorList>
    </citation>
    <scope>NUCLEOTIDE SEQUENCE [LARGE SCALE GENOMIC DNA]</scope>
    <source>
        <strain evidence="7 8">VK13</strain>
    </source>
</reference>
<name>A0A1W1Z049_9BURK</name>
<dbReference type="Pfam" id="PF00174">
    <property type="entry name" value="Oxidored_molyb"/>
    <property type="match status" value="1"/>
</dbReference>
<dbReference type="GO" id="GO:0043546">
    <property type="term" value="F:molybdopterin cofactor binding"/>
    <property type="evidence" value="ECO:0007669"/>
    <property type="project" value="TreeGrafter"/>
</dbReference>
<evidence type="ECO:0000313" key="8">
    <source>
        <dbReference type="Proteomes" id="UP000192708"/>
    </source>
</evidence>
<feature type="domain" description="Oxidoreductase molybdopterin-binding" evidence="5">
    <location>
        <begin position="133"/>
        <end position="295"/>
    </location>
</feature>
<dbReference type="EMBL" id="FWXJ01000004">
    <property type="protein sequence ID" value="SMC41764.1"/>
    <property type="molecule type" value="Genomic_DNA"/>
</dbReference>
<dbReference type="STRING" id="1938817.SAMN06296008_10453"/>